<evidence type="ECO:0000256" key="15">
    <source>
        <dbReference type="SAM" id="Coils"/>
    </source>
</evidence>
<dbReference type="PROSITE" id="PS00518">
    <property type="entry name" value="ZF_RING_1"/>
    <property type="match status" value="1"/>
</dbReference>
<comment type="catalytic activity">
    <reaction evidence="1 14">
        <text>S-ubiquitinyl-[E2 ubiquitin-conjugating enzyme]-L-cysteine + [acceptor protein]-L-lysine = [E2 ubiquitin-conjugating enzyme]-L-cysteine + N(6)-ubiquitinyl-[acceptor protein]-L-lysine.</text>
        <dbReference type="EC" id="2.3.2.27"/>
    </reaction>
</comment>
<evidence type="ECO:0000256" key="4">
    <source>
        <dbReference type="ARBA" id="ARBA00005555"/>
    </source>
</evidence>
<dbReference type="RefSeq" id="XP_067802212.1">
    <property type="nucleotide sequence ID" value="XM_067948061.1"/>
</dbReference>
<feature type="domain" description="RING-type" evidence="17">
    <location>
        <begin position="532"/>
        <end position="571"/>
    </location>
</feature>
<evidence type="ECO:0000256" key="2">
    <source>
        <dbReference type="ARBA" id="ARBA00004123"/>
    </source>
</evidence>
<organism evidence="18 19">
    <name type="scientific">Babesia duncani</name>
    <dbReference type="NCBI Taxonomy" id="323732"/>
    <lineage>
        <taxon>Eukaryota</taxon>
        <taxon>Sar</taxon>
        <taxon>Alveolata</taxon>
        <taxon>Apicomplexa</taxon>
        <taxon>Aconoidasida</taxon>
        <taxon>Piroplasmida</taxon>
        <taxon>Babesiidae</taxon>
        <taxon>Babesia</taxon>
    </lineage>
</organism>
<comment type="caution">
    <text evidence="18">The sequence shown here is derived from an EMBL/GenBank/DDBJ whole genome shotgun (WGS) entry which is preliminary data.</text>
</comment>
<dbReference type="SMART" id="SM00184">
    <property type="entry name" value="RING"/>
    <property type="match status" value="1"/>
</dbReference>
<name>A0AAD9UMY0_9APIC</name>
<keyword evidence="6 14" id="KW-0479">Metal-binding</keyword>
<dbReference type="GO" id="GO:0016567">
    <property type="term" value="P:protein ubiquitination"/>
    <property type="evidence" value="ECO:0007669"/>
    <property type="project" value="UniProtKB-UniRule"/>
</dbReference>
<evidence type="ECO:0000256" key="9">
    <source>
        <dbReference type="ARBA" id="ARBA00022833"/>
    </source>
</evidence>
<proteinExistence type="inferred from homology"/>
<dbReference type="GO" id="GO:0061630">
    <property type="term" value="F:ubiquitin protein ligase activity"/>
    <property type="evidence" value="ECO:0007669"/>
    <property type="project" value="UniProtKB-EC"/>
</dbReference>
<comment type="subcellular location">
    <subcellularLocation>
        <location evidence="2 14">Nucleus</location>
    </subcellularLocation>
</comment>
<feature type="region of interest" description="Disordered" evidence="16">
    <location>
        <begin position="211"/>
        <end position="236"/>
    </location>
</feature>
<keyword evidence="5 14" id="KW-0808">Transferase</keyword>
<dbReference type="EC" id="2.3.2.27" evidence="14"/>
<evidence type="ECO:0000256" key="5">
    <source>
        <dbReference type="ARBA" id="ARBA00022679"/>
    </source>
</evidence>
<evidence type="ECO:0000256" key="12">
    <source>
        <dbReference type="ARBA" id="ARBA00023242"/>
    </source>
</evidence>
<evidence type="ECO:0000313" key="18">
    <source>
        <dbReference type="EMBL" id="KAK2195369.1"/>
    </source>
</evidence>
<evidence type="ECO:0000256" key="8">
    <source>
        <dbReference type="ARBA" id="ARBA00022786"/>
    </source>
</evidence>
<keyword evidence="7 13" id="KW-0863">Zinc-finger</keyword>
<dbReference type="AlphaFoldDB" id="A0AAD9UMY0"/>
<dbReference type="InterPro" id="IPR018957">
    <property type="entry name" value="Znf_C3HC4_RING-type"/>
</dbReference>
<dbReference type="Gene3D" id="3.30.40.10">
    <property type="entry name" value="Zinc/RING finger domain, C3HC4 (zinc finger)"/>
    <property type="match status" value="1"/>
</dbReference>
<dbReference type="GO" id="GO:0008270">
    <property type="term" value="F:zinc ion binding"/>
    <property type="evidence" value="ECO:0007669"/>
    <property type="project" value="UniProtKB-KW"/>
</dbReference>
<evidence type="ECO:0000256" key="11">
    <source>
        <dbReference type="ARBA" id="ARBA00023054"/>
    </source>
</evidence>
<protein>
    <recommendedName>
        <fullName evidence="14">E3 ubiquitin protein ligase</fullName>
        <ecNumber evidence="14">2.3.2.27</ecNumber>
    </recommendedName>
</protein>
<dbReference type="Proteomes" id="UP001214638">
    <property type="component" value="Unassembled WGS sequence"/>
</dbReference>
<feature type="coiled-coil region" evidence="15">
    <location>
        <begin position="30"/>
        <end position="67"/>
    </location>
</feature>
<comment type="pathway">
    <text evidence="3 14">Protein modification; protein ubiquitination.</text>
</comment>
<dbReference type="GO" id="GO:0033503">
    <property type="term" value="C:HULC complex"/>
    <property type="evidence" value="ECO:0007669"/>
    <property type="project" value="TreeGrafter"/>
</dbReference>
<dbReference type="InterPro" id="IPR017907">
    <property type="entry name" value="Znf_RING_CS"/>
</dbReference>
<evidence type="ECO:0000256" key="16">
    <source>
        <dbReference type="SAM" id="MobiDB-lite"/>
    </source>
</evidence>
<keyword evidence="11 14" id="KW-0175">Coiled coil</keyword>
<evidence type="ECO:0000256" key="13">
    <source>
        <dbReference type="PROSITE-ProRule" id="PRU00175"/>
    </source>
</evidence>
<dbReference type="GO" id="GO:0005634">
    <property type="term" value="C:nucleus"/>
    <property type="evidence" value="ECO:0007669"/>
    <property type="project" value="UniProtKB-SubCell"/>
</dbReference>
<keyword evidence="8 14" id="KW-0833">Ubl conjugation pathway</keyword>
<evidence type="ECO:0000256" key="10">
    <source>
        <dbReference type="ARBA" id="ARBA00022853"/>
    </source>
</evidence>
<evidence type="ECO:0000313" key="19">
    <source>
        <dbReference type="Proteomes" id="UP001214638"/>
    </source>
</evidence>
<dbReference type="InterPro" id="IPR001841">
    <property type="entry name" value="Znf_RING"/>
</dbReference>
<evidence type="ECO:0000259" key="17">
    <source>
        <dbReference type="PROSITE" id="PS50089"/>
    </source>
</evidence>
<gene>
    <name evidence="18" type="ORF">BdWA1_003045</name>
</gene>
<dbReference type="SUPFAM" id="SSF57997">
    <property type="entry name" value="Tropomyosin"/>
    <property type="match status" value="1"/>
</dbReference>
<dbReference type="SUPFAM" id="SSF57850">
    <property type="entry name" value="RING/U-box"/>
    <property type="match status" value="1"/>
</dbReference>
<feature type="compositionally biased region" description="Polar residues" evidence="16">
    <location>
        <begin position="223"/>
        <end position="232"/>
    </location>
</feature>
<reference evidence="18" key="1">
    <citation type="journal article" date="2023" name="Nat. Microbiol.">
        <title>Babesia duncani multi-omics identifies virulence factors and drug targets.</title>
        <authorList>
            <person name="Singh P."/>
            <person name="Lonardi S."/>
            <person name="Liang Q."/>
            <person name="Vydyam P."/>
            <person name="Khabirova E."/>
            <person name="Fang T."/>
            <person name="Gihaz S."/>
            <person name="Thekkiniath J."/>
            <person name="Munshi M."/>
            <person name="Abel S."/>
            <person name="Ciampossin L."/>
            <person name="Batugedara G."/>
            <person name="Gupta M."/>
            <person name="Lu X.M."/>
            <person name="Lenz T."/>
            <person name="Chakravarty S."/>
            <person name="Cornillot E."/>
            <person name="Hu Y."/>
            <person name="Ma W."/>
            <person name="Gonzalez L.M."/>
            <person name="Sanchez S."/>
            <person name="Estrada K."/>
            <person name="Sanchez-Flores A."/>
            <person name="Montero E."/>
            <person name="Harb O.S."/>
            <person name="Le Roch K.G."/>
            <person name="Mamoun C.B."/>
        </authorList>
    </citation>
    <scope>NUCLEOTIDE SEQUENCE</scope>
    <source>
        <strain evidence="18">WA1</strain>
    </source>
</reference>
<dbReference type="GO" id="GO:0006325">
    <property type="term" value="P:chromatin organization"/>
    <property type="evidence" value="ECO:0007669"/>
    <property type="project" value="UniProtKB-KW"/>
</dbReference>
<dbReference type="KEGG" id="bdw:94337342"/>
<accession>A0AAD9UMY0</accession>
<keyword evidence="12 14" id="KW-0539">Nucleus</keyword>
<dbReference type="PANTHER" id="PTHR23163">
    <property type="entry name" value="RING FINGER PROTEIN-RELATED"/>
    <property type="match status" value="1"/>
</dbReference>
<keyword evidence="9 14" id="KW-0862">Zinc</keyword>
<dbReference type="GeneID" id="94337342"/>
<keyword evidence="19" id="KW-1185">Reference proteome</keyword>
<sequence length="585" mass="66639">MGTLKRKRSDADIALEELPIQDPQLLQEANSKLHSTIANYRNRIDALESENERLEQLVKDYNSLCSAVSNLWSMFNSRLSNEISSMDYDINSDFWRNLTTLKFPFGANEATIESENPQLLHLEIKIDESVDAFREQCLDFINLLSQRIPEPQGNQEQLAKLTYICMQLNDQLQLHKQLLKARPQYELEIDKLKKQVAAYKISSVNTGATTGVNTGIRGADEQPPTSDGSPNNMEAPEKSEEAVIHSNLYQRLFRHAQKLDESLQAAIQENAVLRTNLAQEHSSQDAEVYKRFQEHQQLMKTIQDNVQVLNVELSDTKTKLVKLQIEHQTLENDYKSAKTELSDSQTRLQQAEARLAQFAKNSAQHGLSISANTDSEMALELQNLSIELEEISGAYEEKSRTCDELLRRLADVKVNADSLAKLQNTLKITQERLQKVAQLCDAKVANLTSQKDSLTSTLQMYKQGWTTAFKRSMHFEQQRDVATSALAQVQSQHKVCTRQLSEALHTITKLKEFTAIQSDSGHEQAIRRRLLCSLCFENFRDQCITKCGHVFCNECIANNIKSRNRKCPHCKVAFDRADVQKIYLD</sequence>
<dbReference type="Pfam" id="PF00097">
    <property type="entry name" value="zf-C3HC4"/>
    <property type="match status" value="1"/>
</dbReference>
<evidence type="ECO:0000256" key="3">
    <source>
        <dbReference type="ARBA" id="ARBA00004906"/>
    </source>
</evidence>
<feature type="coiled-coil region" evidence="15">
    <location>
        <begin position="306"/>
        <end position="439"/>
    </location>
</feature>
<keyword evidence="10 14" id="KW-0156">Chromatin regulator</keyword>
<evidence type="ECO:0000256" key="7">
    <source>
        <dbReference type="ARBA" id="ARBA00022771"/>
    </source>
</evidence>
<dbReference type="InterPro" id="IPR013956">
    <property type="entry name" value="E3_ubiquit_lig_Bre1"/>
</dbReference>
<comment type="similarity">
    <text evidence="4 14">Belongs to the BRE1 family.</text>
</comment>
<dbReference type="PROSITE" id="PS50089">
    <property type="entry name" value="ZF_RING_2"/>
    <property type="match status" value="1"/>
</dbReference>
<dbReference type="EMBL" id="JALLKP010000004">
    <property type="protein sequence ID" value="KAK2195369.1"/>
    <property type="molecule type" value="Genomic_DNA"/>
</dbReference>
<evidence type="ECO:0000256" key="1">
    <source>
        <dbReference type="ARBA" id="ARBA00000900"/>
    </source>
</evidence>
<dbReference type="InterPro" id="IPR013083">
    <property type="entry name" value="Znf_RING/FYVE/PHD"/>
</dbReference>
<dbReference type="PANTHER" id="PTHR23163:SF0">
    <property type="entry name" value="E3 UBIQUITIN-PROTEIN LIGASE BRE1"/>
    <property type="match status" value="1"/>
</dbReference>
<evidence type="ECO:0000256" key="14">
    <source>
        <dbReference type="RuleBase" id="RU365038"/>
    </source>
</evidence>
<evidence type="ECO:0000256" key="6">
    <source>
        <dbReference type="ARBA" id="ARBA00022723"/>
    </source>
</evidence>
<dbReference type="CDD" id="cd16499">
    <property type="entry name" value="RING-HC_Bre1-like"/>
    <property type="match status" value="1"/>
</dbReference>